<evidence type="ECO:0000256" key="1">
    <source>
        <dbReference type="SAM" id="MobiDB-lite"/>
    </source>
</evidence>
<organism evidence="2 3">
    <name type="scientific">Microvirga alba</name>
    <dbReference type="NCBI Taxonomy" id="2791025"/>
    <lineage>
        <taxon>Bacteria</taxon>
        <taxon>Pseudomonadati</taxon>
        <taxon>Pseudomonadota</taxon>
        <taxon>Alphaproteobacteria</taxon>
        <taxon>Hyphomicrobiales</taxon>
        <taxon>Methylobacteriaceae</taxon>
        <taxon>Microvirga</taxon>
    </lineage>
</organism>
<comment type="caution">
    <text evidence="2">The sequence shown here is derived from an EMBL/GenBank/DDBJ whole genome shotgun (WGS) entry which is preliminary data.</text>
</comment>
<feature type="region of interest" description="Disordered" evidence="1">
    <location>
        <begin position="1"/>
        <end position="26"/>
    </location>
</feature>
<dbReference type="RefSeq" id="WP_196272937.1">
    <property type="nucleotide sequence ID" value="NZ_JADQDO010000009.1"/>
</dbReference>
<feature type="compositionally biased region" description="Basic residues" evidence="1">
    <location>
        <begin position="117"/>
        <end position="129"/>
    </location>
</feature>
<gene>
    <name evidence="2" type="ORF">I2H38_16330</name>
</gene>
<evidence type="ECO:0000313" key="2">
    <source>
        <dbReference type="EMBL" id="MBF9234943.1"/>
    </source>
</evidence>
<dbReference type="AlphaFoldDB" id="A0A931BRZ8"/>
<accession>A0A931BRZ8</accession>
<sequence>MAKAKSKKNAGNEEKKTDKKLPKGLRKFAPLKALMTTQHGRELLADALMAAATAAAGALTKKRPGKKSAAASETHFAGAAKDAVYSAAGALAGVVTEASRHLLPASLMGEPETEKKPKAKRKAAAKKAKAPSSQAESKPKAARKTAKVVDIPAVHASPDEKISKH</sequence>
<feature type="region of interest" description="Disordered" evidence="1">
    <location>
        <begin position="103"/>
        <end position="165"/>
    </location>
</feature>
<protein>
    <submittedName>
        <fullName evidence="2">Uncharacterized protein</fullName>
    </submittedName>
</protein>
<feature type="compositionally biased region" description="Basic and acidic residues" evidence="1">
    <location>
        <begin position="10"/>
        <end position="21"/>
    </location>
</feature>
<proteinExistence type="predicted"/>
<reference evidence="2" key="1">
    <citation type="submission" date="2020-11" db="EMBL/GenBank/DDBJ databases">
        <authorList>
            <person name="Kim M.K."/>
        </authorList>
    </citation>
    <scope>NUCLEOTIDE SEQUENCE</scope>
    <source>
        <strain evidence="2">BT350</strain>
    </source>
</reference>
<evidence type="ECO:0000313" key="3">
    <source>
        <dbReference type="Proteomes" id="UP000599312"/>
    </source>
</evidence>
<keyword evidence="3" id="KW-1185">Reference proteome</keyword>
<name>A0A931BRZ8_9HYPH</name>
<dbReference type="Proteomes" id="UP000599312">
    <property type="component" value="Unassembled WGS sequence"/>
</dbReference>
<dbReference type="EMBL" id="JADQDO010000009">
    <property type="protein sequence ID" value="MBF9234943.1"/>
    <property type="molecule type" value="Genomic_DNA"/>
</dbReference>